<keyword evidence="7" id="KW-0653">Protein transport</keyword>
<dbReference type="Pfam" id="PF03934">
    <property type="entry name" value="T2SSK"/>
    <property type="match status" value="1"/>
</dbReference>
<dbReference type="InterPro" id="IPR049179">
    <property type="entry name" value="T2SSK_SAM-like_2nd"/>
</dbReference>
<evidence type="ECO:0000259" key="12">
    <source>
        <dbReference type="Pfam" id="PF21687"/>
    </source>
</evidence>
<keyword evidence="6" id="KW-0812">Transmembrane</keyword>
<dbReference type="GO" id="GO:0005886">
    <property type="term" value="C:plasma membrane"/>
    <property type="evidence" value="ECO:0007669"/>
    <property type="project" value="UniProtKB-SubCell"/>
</dbReference>
<sequence>MKQRGMALLTVLLLLAVMVALAAVVTERWFFSFQYSLHLHQRLQGKWYAIGVENVAAGLLRLDAADDGLHTHLSQRWATTGPRFPLEDAELEVRINDAQACFNLNALAADDGARKIFTRLLELQEIEPAQAHNVSAAVTDWMTDSDEASPGGAKDNEYAAYDPPYLTAAQPLRHVSELRQIRDVTPAVLARLRPLACVLPEKNLSINLNTLTEEQWTLAAALAEDASETEIRNWLAQRPAVGWETLEQAFAGLKPLAGQRRYLVLNSDYFSLRIAARMADAGFRQESLLQRKGGKVSVVMRYWEAEEE</sequence>
<evidence type="ECO:0000256" key="6">
    <source>
        <dbReference type="ARBA" id="ARBA00022692"/>
    </source>
</evidence>
<keyword evidence="4 10" id="KW-1003">Cell membrane</keyword>
<keyword evidence="3 10" id="KW-0813">Transport</keyword>
<proteinExistence type="inferred from homology"/>
<comment type="subcellular location">
    <subcellularLocation>
        <location evidence="1 10">Cell inner membrane</location>
    </subcellularLocation>
</comment>
<dbReference type="PIRSF" id="PIRSF002786">
    <property type="entry name" value="XcpX"/>
    <property type="match status" value="1"/>
</dbReference>
<evidence type="ECO:0000313" key="13">
    <source>
        <dbReference type="EMBL" id="RDK84582.1"/>
    </source>
</evidence>
<dbReference type="RefSeq" id="WP_115460231.1">
    <property type="nucleotide sequence ID" value="NZ_QRAP01000013.1"/>
</dbReference>
<dbReference type="PANTHER" id="PTHR38831:SF1">
    <property type="entry name" value="TYPE II SECRETION SYSTEM PROTEIN K-RELATED"/>
    <property type="match status" value="1"/>
</dbReference>
<dbReference type="InterPro" id="IPR038072">
    <property type="entry name" value="GspK_central_sf"/>
</dbReference>
<dbReference type="GO" id="GO:0009306">
    <property type="term" value="P:protein secretion"/>
    <property type="evidence" value="ECO:0007669"/>
    <property type="project" value="InterPro"/>
</dbReference>
<dbReference type="OrthoDB" id="9788973at2"/>
<comment type="similarity">
    <text evidence="2 10">Belongs to the GSP K family.</text>
</comment>
<keyword evidence="8" id="KW-1133">Transmembrane helix</keyword>
<comment type="caution">
    <text evidence="13">The sequence shown here is derived from an EMBL/GenBank/DDBJ whole genome shotgun (WGS) entry which is preliminary data.</text>
</comment>
<evidence type="ECO:0000259" key="11">
    <source>
        <dbReference type="Pfam" id="PF03934"/>
    </source>
</evidence>
<gene>
    <name evidence="13" type="ORF">C8D90_11361</name>
</gene>
<protein>
    <recommendedName>
        <fullName evidence="10">Type II secretion system protein K</fullName>
    </recommendedName>
</protein>
<dbReference type="Gene3D" id="1.10.40.60">
    <property type="entry name" value="EpsJ-like"/>
    <property type="match status" value="2"/>
</dbReference>
<dbReference type="Pfam" id="PF21687">
    <property type="entry name" value="T2SSK_1st"/>
    <property type="match status" value="1"/>
</dbReference>
<reference evidence="13 14" key="1">
    <citation type="submission" date="2018-07" db="EMBL/GenBank/DDBJ databases">
        <title>Genomic Encyclopedia of Type Strains, Phase IV (KMG-IV): sequencing the most valuable type-strain genomes for metagenomic binning, comparative biology and taxonomic classification.</title>
        <authorList>
            <person name="Goeker M."/>
        </authorList>
    </citation>
    <scope>NUCLEOTIDE SEQUENCE [LARGE SCALE GENOMIC DNA]</scope>
    <source>
        <strain evidence="13 14">DSM 103736</strain>
    </source>
</reference>
<keyword evidence="14" id="KW-1185">Reference proteome</keyword>
<evidence type="ECO:0000256" key="3">
    <source>
        <dbReference type="ARBA" id="ARBA00022448"/>
    </source>
</evidence>
<evidence type="ECO:0000256" key="8">
    <source>
        <dbReference type="ARBA" id="ARBA00022989"/>
    </source>
</evidence>
<accession>A0A370Q889</accession>
<evidence type="ECO:0000256" key="9">
    <source>
        <dbReference type="ARBA" id="ARBA00023136"/>
    </source>
</evidence>
<dbReference type="PANTHER" id="PTHR38831">
    <property type="entry name" value="TYPE II SECRETION SYSTEM PROTEIN K"/>
    <property type="match status" value="1"/>
</dbReference>
<evidence type="ECO:0000313" key="14">
    <source>
        <dbReference type="Proteomes" id="UP000254848"/>
    </source>
</evidence>
<dbReference type="InterPro" id="IPR045584">
    <property type="entry name" value="Pilin-like"/>
</dbReference>
<evidence type="ECO:0000256" key="10">
    <source>
        <dbReference type="PIRNR" id="PIRNR002786"/>
    </source>
</evidence>
<feature type="domain" description="T2SS protein K second SAM-like" evidence="11">
    <location>
        <begin position="206"/>
        <end position="252"/>
    </location>
</feature>
<name>A0A370Q889_9GAMM</name>
<evidence type="ECO:0000256" key="2">
    <source>
        <dbReference type="ARBA" id="ARBA00007246"/>
    </source>
</evidence>
<dbReference type="Proteomes" id="UP000254848">
    <property type="component" value="Unassembled WGS sequence"/>
</dbReference>
<evidence type="ECO:0000256" key="1">
    <source>
        <dbReference type="ARBA" id="ARBA00004533"/>
    </source>
</evidence>
<feature type="domain" description="T2SS protein K first SAM-like" evidence="12">
    <location>
        <begin position="100"/>
        <end position="201"/>
    </location>
</feature>
<evidence type="ECO:0000256" key="5">
    <source>
        <dbReference type="ARBA" id="ARBA00022519"/>
    </source>
</evidence>
<evidence type="ECO:0000256" key="7">
    <source>
        <dbReference type="ARBA" id="ARBA00022927"/>
    </source>
</evidence>
<dbReference type="InterPro" id="IPR005628">
    <property type="entry name" value="GspK"/>
</dbReference>
<dbReference type="Gene3D" id="3.30.1300.30">
    <property type="entry name" value="GSPII I/J protein-like"/>
    <property type="match status" value="1"/>
</dbReference>
<dbReference type="EMBL" id="QRAP01000013">
    <property type="protein sequence ID" value="RDK84582.1"/>
    <property type="molecule type" value="Genomic_DNA"/>
</dbReference>
<keyword evidence="5 10" id="KW-0997">Cell inner membrane</keyword>
<dbReference type="AlphaFoldDB" id="A0A370Q889"/>
<organism evidence="13 14">
    <name type="scientific">Enterobacillus tribolii</name>
    <dbReference type="NCBI Taxonomy" id="1487935"/>
    <lineage>
        <taxon>Bacteria</taxon>
        <taxon>Pseudomonadati</taxon>
        <taxon>Pseudomonadota</taxon>
        <taxon>Gammaproteobacteria</taxon>
        <taxon>Enterobacterales</taxon>
        <taxon>Hafniaceae</taxon>
        <taxon>Enterobacillus</taxon>
    </lineage>
</organism>
<dbReference type="NCBIfam" id="NF037980">
    <property type="entry name" value="T2SS_GspK"/>
    <property type="match status" value="1"/>
</dbReference>
<keyword evidence="9 10" id="KW-0472">Membrane</keyword>
<evidence type="ECO:0000256" key="4">
    <source>
        <dbReference type="ARBA" id="ARBA00022475"/>
    </source>
</evidence>
<dbReference type="InterPro" id="IPR049031">
    <property type="entry name" value="T2SSK_SAM-like_1st"/>
</dbReference>
<dbReference type="SUPFAM" id="SSF158544">
    <property type="entry name" value="GspK insert domain-like"/>
    <property type="match status" value="2"/>
</dbReference>
<dbReference type="SUPFAM" id="SSF54523">
    <property type="entry name" value="Pili subunits"/>
    <property type="match status" value="1"/>
</dbReference>